<gene>
    <name evidence="2" type="ORF">Tco_1053723</name>
</gene>
<feature type="compositionally biased region" description="Basic residues" evidence="1">
    <location>
        <begin position="300"/>
        <end position="315"/>
    </location>
</feature>
<protein>
    <submittedName>
        <fullName evidence="2">Uncharacterized protein</fullName>
    </submittedName>
</protein>
<evidence type="ECO:0000313" key="3">
    <source>
        <dbReference type="Proteomes" id="UP001151760"/>
    </source>
</evidence>
<comment type="caution">
    <text evidence="2">The sequence shown here is derived from an EMBL/GenBank/DDBJ whole genome shotgun (WGS) entry which is preliminary data.</text>
</comment>
<reference evidence="2" key="2">
    <citation type="submission" date="2022-01" db="EMBL/GenBank/DDBJ databases">
        <authorList>
            <person name="Yamashiro T."/>
            <person name="Shiraishi A."/>
            <person name="Satake H."/>
            <person name="Nakayama K."/>
        </authorList>
    </citation>
    <scope>NUCLEOTIDE SEQUENCE</scope>
</reference>
<name>A0ABQ5GUQ8_9ASTR</name>
<sequence length="430" mass="48497">MRSQLTDYGFAFNNIIQQCPALPVKAHRHTPPFIREQVENGIVELFVTTDYQLADIFTKALPRERYEFLLSQLGMKYKMAKGNVPAPAKTDDQLVPVKERFFQLDELRFTLDADLLRSALGITPKYPAHPFVAPPAGDLVIDFVNNMTSGYDRPRHLVIQMLWGVVTGTNVDYTELIWEEFVQAIKTFFSDVASLKVPSKKPKPHVIPYCRFTKLIICYLGGRHNIHKRPKSPLHIIADDYTLGNLKFVLKGELDEVSGMAIPKDILTDAIRNAEYYQKYLEMAARKPRQPTAVTDEKSVKKKKVPPTNKTKKPTPAKQTKPVKEKSTRPTPSTKSSKGKVLKVRKGKRSNRLFDKEDEEPQPAFEPQIEDDEYNLQRGIQMSLESFKAPVGGVAIREPTSGVTRSLLIVEGKGKGIATDEQAAQSVGNY</sequence>
<evidence type="ECO:0000256" key="1">
    <source>
        <dbReference type="SAM" id="MobiDB-lite"/>
    </source>
</evidence>
<keyword evidence="3" id="KW-1185">Reference proteome</keyword>
<organism evidence="2 3">
    <name type="scientific">Tanacetum coccineum</name>
    <dbReference type="NCBI Taxonomy" id="301880"/>
    <lineage>
        <taxon>Eukaryota</taxon>
        <taxon>Viridiplantae</taxon>
        <taxon>Streptophyta</taxon>
        <taxon>Embryophyta</taxon>
        <taxon>Tracheophyta</taxon>
        <taxon>Spermatophyta</taxon>
        <taxon>Magnoliopsida</taxon>
        <taxon>eudicotyledons</taxon>
        <taxon>Gunneridae</taxon>
        <taxon>Pentapetalae</taxon>
        <taxon>asterids</taxon>
        <taxon>campanulids</taxon>
        <taxon>Asterales</taxon>
        <taxon>Asteraceae</taxon>
        <taxon>Asteroideae</taxon>
        <taxon>Anthemideae</taxon>
        <taxon>Anthemidinae</taxon>
        <taxon>Tanacetum</taxon>
    </lineage>
</organism>
<evidence type="ECO:0000313" key="2">
    <source>
        <dbReference type="EMBL" id="GJT79381.1"/>
    </source>
</evidence>
<feature type="region of interest" description="Disordered" evidence="1">
    <location>
        <begin position="287"/>
        <end position="366"/>
    </location>
</feature>
<feature type="compositionally biased region" description="Basic residues" evidence="1">
    <location>
        <begin position="337"/>
        <end position="351"/>
    </location>
</feature>
<reference evidence="2" key="1">
    <citation type="journal article" date="2022" name="Int. J. Mol. Sci.">
        <title>Draft Genome of Tanacetum Coccineum: Genomic Comparison of Closely Related Tanacetum-Family Plants.</title>
        <authorList>
            <person name="Yamashiro T."/>
            <person name="Shiraishi A."/>
            <person name="Nakayama K."/>
            <person name="Satake H."/>
        </authorList>
    </citation>
    <scope>NUCLEOTIDE SEQUENCE</scope>
</reference>
<accession>A0ABQ5GUQ8</accession>
<dbReference type="EMBL" id="BQNB010018894">
    <property type="protein sequence ID" value="GJT79381.1"/>
    <property type="molecule type" value="Genomic_DNA"/>
</dbReference>
<proteinExistence type="predicted"/>
<dbReference type="Proteomes" id="UP001151760">
    <property type="component" value="Unassembled WGS sequence"/>
</dbReference>